<dbReference type="GO" id="GO:0030976">
    <property type="term" value="F:thiamine pyrophosphate binding"/>
    <property type="evidence" value="ECO:0007669"/>
    <property type="project" value="TreeGrafter"/>
</dbReference>
<proteinExistence type="predicted"/>
<dbReference type="PANTHER" id="PTHR30006">
    <property type="entry name" value="THIAMINE-BINDING PERIPLASMIC PROTEIN-RELATED"/>
    <property type="match status" value="1"/>
</dbReference>
<dbReference type="EMBL" id="MLJW01000551">
    <property type="protein sequence ID" value="OIQ85344.1"/>
    <property type="molecule type" value="Genomic_DNA"/>
</dbReference>
<dbReference type="Pfam" id="PF01547">
    <property type="entry name" value="SBP_bac_1"/>
    <property type="match status" value="1"/>
</dbReference>
<comment type="subcellular location">
    <subcellularLocation>
        <location evidence="1">Periplasm</location>
    </subcellularLocation>
</comment>
<evidence type="ECO:0000256" key="2">
    <source>
        <dbReference type="ARBA" id="ARBA00022448"/>
    </source>
</evidence>
<dbReference type="InterPro" id="IPR006059">
    <property type="entry name" value="SBP"/>
</dbReference>
<sequence length="345" mass="37278">MHAIARRPLLALSIALAALAPAAALSDQVVTVYSADGLHDGHPSWFQTEFDAFTKATGIKVQYIEAGSGVVVQRIARERSNPQADVLVTLPPFINAAASEGLLERFVPSAAAHIPASLKDRNSMYVALCNDYMNFIYNAKLLKQAPTSFESLLGAQYKGKIQYSTPGEAGDGTAVMIEAFHAFGSKDKGFDYLKALQANNVGPSSSTGKLTALVNKGELLVANGDLQMNADQIRTNPNVRVFWPTGPDGRRETFALPYDIALVHGAPHADAGRKLIEFLLSRQAQAKLPALAFGIPVRDDVKGDDANSKMLADMLKGVTVWNPDWYSIEREVKADVARWHDVTGS</sequence>
<dbReference type="GO" id="GO:0015888">
    <property type="term" value="P:thiamine transport"/>
    <property type="evidence" value="ECO:0007669"/>
    <property type="project" value="TreeGrafter"/>
</dbReference>
<organism evidence="5">
    <name type="scientific">mine drainage metagenome</name>
    <dbReference type="NCBI Taxonomy" id="410659"/>
    <lineage>
        <taxon>unclassified sequences</taxon>
        <taxon>metagenomes</taxon>
        <taxon>ecological metagenomes</taxon>
    </lineage>
</organism>
<keyword evidence="2" id="KW-0813">Transport</keyword>
<dbReference type="NCBIfam" id="NF011620">
    <property type="entry name" value="PRK15046.1"/>
    <property type="match status" value="1"/>
</dbReference>
<gene>
    <name evidence="5" type="primary">phnS_3</name>
    <name evidence="5" type="ORF">GALL_328320</name>
</gene>
<dbReference type="NCBIfam" id="TIGR03227">
    <property type="entry name" value="PhnS"/>
    <property type="match status" value="1"/>
</dbReference>
<dbReference type="InterPro" id="IPR017637">
    <property type="entry name" value="AminoethylPonate_ABC-bd"/>
</dbReference>
<comment type="caution">
    <text evidence="5">The sequence shown here is derived from an EMBL/GenBank/DDBJ whole genome shotgun (WGS) entry which is preliminary data.</text>
</comment>
<name>A0A1J5QPP2_9ZZZZ</name>
<dbReference type="GO" id="GO:0030288">
    <property type="term" value="C:outer membrane-bounded periplasmic space"/>
    <property type="evidence" value="ECO:0007669"/>
    <property type="project" value="TreeGrafter"/>
</dbReference>
<dbReference type="PANTHER" id="PTHR30006:SF3">
    <property type="entry name" value="THIAMINE-BINDING PERIPLASMIC PROTEIN"/>
    <property type="match status" value="1"/>
</dbReference>
<evidence type="ECO:0000313" key="5">
    <source>
        <dbReference type="EMBL" id="OIQ85344.1"/>
    </source>
</evidence>
<keyword evidence="3" id="KW-0732">Signal</keyword>
<protein>
    <submittedName>
        <fullName evidence="5">Putative 2-aminoethylphosphonate-binding periplasmic protein</fullName>
    </submittedName>
</protein>
<accession>A0A1J5QPP2</accession>
<dbReference type="AlphaFoldDB" id="A0A1J5QPP2"/>
<evidence type="ECO:0000256" key="4">
    <source>
        <dbReference type="ARBA" id="ARBA00022764"/>
    </source>
</evidence>
<keyword evidence="4" id="KW-0574">Periplasm</keyword>
<reference evidence="5" key="1">
    <citation type="submission" date="2016-10" db="EMBL/GenBank/DDBJ databases">
        <title>Sequence of Gallionella enrichment culture.</title>
        <authorList>
            <person name="Poehlein A."/>
            <person name="Muehling M."/>
            <person name="Daniel R."/>
        </authorList>
    </citation>
    <scope>NUCLEOTIDE SEQUENCE</scope>
</reference>
<dbReference type="SUPFAM" id="SSF53850">
    <property type="entry name" value="Periplasmic binding protein-like II"/>
    <property type="match status" value="1"/>
</dbReference>
<evidence type="ECO:0000256" key="1">
    <source>
        <dbReference type="ARBA" id="ARBA00004418"/>
    </source>
</evidence>
<dbReference type="GO" id="GO:0030975">
    <property type="term" value="F:thiamine binding"/>
    <property type="evidence" value="ECO:0007669"/>
    <property type="project" value="TreeGrafter"/>
</dbReference>
<dbReference type="Gene3D" id="3.40.190.10">
    <property type="entry name" value="Periplasmic binding protein-like II"/>
    <property type="match status" value="2"/>
</dbReference>
<evidence type="ECO:0000256" key="3">
    <source>
        <dbReference type="ARBA" id="ARBA00022729"/>
    </source>
</evidence>